<reference evidence="1 2" key="1">
    <citation type="submission" date="2018-05" db="EMBL/GenBank/DDBJ databases">
        <title>Rhodohalobacter halophilus gen. nov., sp. nov., a moderately halophilic member of the family Balneolaceae.</title>
        <authorList>
            <person name="Liu Z.-W."/>
        </authorList>
    </citation>
    <scope>NUCLEOTIDE SEQUENCE [LARGE SCALE GENOMIC DNA]</scope>
    <source>
        <strain evidence="1 2">8A47</strain>
    </source>
</reference>
<name>A0A316TL56_9BACT</name>
<dbReference type="RefSeq" id="WP_109648176.1">
    <property type="nucleotide sequence ID" value="NZ_QGGB01000012.1"/>
</dbReference>
<dbReference type="Proteomes" id="UP000245533">
    <property type="component" value="Unassembled WGS sequence"/>
</dbReference>
<gene>
    <name evidence="1" type="ORF">DDZ15_16225</name>
</gene>
<accession>A0A316TL56</accession>
<protein>
    <recommendedName>
        <fullName evidence="3">6-bladed beta-propeller protein</fullName>
    </recommendedName>
</protein>
<comment type="caution">
    <text evidence="1">The sequence shown here is derived from an EMBL/GenBank/DDBJ whole genome shotgun (WGS) entry which is preliminary data.</text>
</comment>
<dbReference type="InterPro" id="IPR011042">
    <property type="entry name" value="6-blade_b-propeller_TolB-like"/>
</dbReference>
<sequence>MMRIFVCNIVFAALILVSCDSDNHNTENRKSNIQLVYSFGHDSPGLLSNPYKLASDYDKFIYVSDPYKSIVIQYDMEGNFIREFGSRGRGPGELTHASVISADTGIVVVEDQGNKRTQIFDSNGELQSIFQHLHSSISMAVHDGKMYSFSPSSLSMSSNLVQDSLFVVTDFEGNEVRQFGEMKYKNSGLPSGAHWPAMKISGQKLYVAYIYFPVLEIYDLSGNKEFEVNLNDFEGLYNYDEDILSTIPAESMNQQMEAVIRAIDVIDENIYIMRQNKDVMIDKFSFNGGSLSHEETFIYTSKSEEYFPIDMIADPAGDGFYVLELGGQPKVSRYSVIRN</sequence>
<dbReference type="OrthoDB" id="1110188at2"/>
<dbReference type="AlphaFoldDB" id="A0A316TL56"/>
<keyword evidence="2" id="KW-1185">Reference proteome</keyword>
<dbReference type="Pfam" id="PF17170">
    <property type="entry name" value="DUF5128"/>
    <property type="match status" value="1"/>
</dbReference>
<evidence type="ECO:0008006" key="3">
    <source>
        <dbReference type="Google" id="ProtNLM"/>
    </source>
</evidence>
<evidence type="ECO:0000313" key="2">
    <source>
        <dbReference type="Proteomes" id="UP000245533"/>
    </source>
</evidence>
<evidence type="ECO:0000313" key="1">
    <source>
        <dbReference type="EMBL" id="PWN05100.1"/>
    </source>
</evidence>
<proteinExistence type="predicted"/>
<organism evidence="1 2">
    <name type="scientific">Rhodohalobacter mucosus</name>
    <dbReference type="NCBI Taxonomy" id="2079485"/>
    <lineage>
        <taxon>Bacteria</taxon>
        <taxon>Pseudomonadati</taxon>
        <taxon>Balneolota</taxon>
        <taxon>Balneolia</taxon>
        <taxon>Balneolales</taxon>
        <taxon>Balneolaceae</taxon>
        <taxon>Rhodohalobacter</taxon>
    </lineage>
</organism>
<dbReference type="SUPFAM" id="SSF101898">
    <property type="entry name" value="NHL repeat"/>
    <property type="match status" value="1"/>
</dbReference>
<dbReference type="Gene3D" id="2.120.10.30">
    <property type="entry name" value="TolB, C-terminal domain"/>
    <property type="match status" value="1"/>
</dbReference>
<dbReference type="PROSITE" id="PS51257">
    <property type="entry name" value="PROKAR_LIPOPROTEIN"/>
    <property type="match status" value="1"/>
</dbReference>
<dbReference type="EMBL" id="QGGB01000012">
    <property type="protein sequence ID" value="PWN05100.1"/>
    <property type="molecule type" value="Genomic_DNA"/>
</dbReference>